<dbReference type="NCBIfam" id="NF002295">
    <property type="entry name" value="PRK01222.1-1"/>
    <property type="match status" value="1"/>
</dbReference>
<sequence length="213" mass="21808">MGNVKIKICGISDGAAMDGAIDAGADYAGLVFYPPSPRHIGSNDAALLAERSGPRIARVGLFVDADDAQIGDAVAAGRLDALQLHGSEAPARAADLRARFGLPVWKAIAVSSASDVKRAEQYAGAADLVLFDARTPKGTLPGGMGLSFDWSLLRHYRGSLPWGLAGGITPANVAHAIAQTGAPLVDVSSGVESAPGLKDPARIKAFVSAVRKG</sequence>
<keyword evidence="6 9" id="KW-0822">Tryptophan biosynthesis</keyword>
<dbReference type="InterPro" id="IPR011060">
    <property type="entry name" value="RibuloseP-bd_barrel"/>
</dbReference>
<evidence type="ECO:0000313" key="11">
    <source>
        <dbReference type="EMBL" id="ARU15573.1"/>
    </source>
</evidence>
<dbReference type="KEGG" id="cman:A9D14_04495"/>
<dbReference type="Proteomes" id="UP000195807">
    <property type="component" value="Chromosome"/>
</dbReference>
<dbReference type="InterPro" id="IPR013785">
    <property type="entry name" value="Aldolase_TIM"/>
</dbReference>
<evidence type="ECO:0000256" key="3">
    <source>
        <dbReference type="ARBA" id="ARBA00012572"/>
    </source>
</evidence>
<evidence type="ECO:0000256" key="1">
    <source>
        <dbReference type="ARBA" id="ARBA00001164"/>
    </source>
</evidence>
<organism evidence="11 12">
    <name type="scientific">Croceicoccus marinus</name>
    <dbReference type="NCBI Taxonomy" id="450378"/>
    <lineage>
        <taxon>Bacteria</taxon>
        <taxon>Pseudomonadati</taxon>
        <taxon>Pseudomonadota</taxon>
        <taxon>Alphaproteobacteria</taxon>
        <taxon>Sphingomonadales</taxon>
        <taxon>Erythrobacteraceae</taxon>
        <taxon>Croceicoccus</taxon>
    </lineage>
</organism>
<dbReference type="STRING" id="450378.GCA_001661675_00901"/>
<dbReference type="EMBL" id="CP019602">
    <property type="protein sequence ID" value="ARU15573.1"/>
    <property type="molecule type" value="Genomic_DNA"/>
</dbReference>
<gene>
    <name evidence="9" type="primary">trpF</name>
    <name evidence="11" type="ORF">A9D14_04495</name>
</gene>
<evidence type="ECO:0000256" key="7">
    <source>
        <dbReference type="ARBA" id="ARBA00023141"/>
    </source>
</evidence>
<comment type="similarity">
    <text evidence="9">Belongs to the TrpF family.</text>
</comment>
<proteinExistence type="inferred from homology"/>
<dbReference type="HAMAP" id="MF_00135">
    <property type="entry name" value="PRAI"/>
    <property type="match status" value="1"/>
</dbReference>
<evidence type="ECO:0000259" key="10">
    <source>
        <dbReference type="Pfam" id="PF00697"/>
    </source>
</evidence>
<dbReference type="RefSeq" id="WP_066843290.1">
    <property type="nucleotide sequence ID" value="NZ_CP019602.1"/>
</dbReference>
<evidence type="ECO:0000256" key="8">
    <source>
        <dbReference type="ARBA" id="ARBA00023235"/>
    </source>
</evidence>
<name>A0A1Z1FA14_9SPHN</name>
<dbReference type="AlphaFoldDB" id="A0A1Z1FA14"/>
<dbReference type="PANTHER" id="PTHR42894">
    <property type="entry name" value="N-(5'-PHOSPHORIBOSYL)ANTHRANILATE ISOMERASE"/>
    <property type="match status" value="1"/>
</dbReference>
<evidence type="ECO:0000313" key="12">
    <source>
        <dbReference type="Proteomes" id="UP000195807"/>
    </source>
</evidence>
<keyword evidence="7 9" id="KW-0057">Aromatic amino acid biosynthesis</keyword>
<keyword evidence="5 9" id="KW-0028">Amino-acid biosynthesis</keyword>
<evidence type="ECO:0000256" key="5">
    <source>
        <dbReference type="ARBA" id="ARBA00022605"/>
    </source>
</evidence>
<keyword evidence="12" id="KW-1185">Reference proteome</keyword>
<dbReference type="CDD" id="cd00405">
    <property type="entry name" value="PRAI"/>
    <property type="match status" value="1"/>
</dbReference>
<dbReference type="InterPro" id="IPR044643">
    <property type="entry name" value="TrpF_fam"/>
</dbReference>
<keyword evidence="8 9" id="KW-0413">Isomerase</keyword>
<feature type="domain" description="N-(5'phosphoribosyl) anthranilate isomerase (PRAI)" evidence="10">
    <location>
        <begin position="6"/>
        <end position="208"/>
    </location>
</feature>
<dbReference type="InterPro" id="IPR001240">
    <property type="entry name" value="PRAI_dom"/>
</dbReference>
<reference evidence="11 12" key="1">
    <citation type="submission" date="2017-01" db="EMBL/GenBank/DDBJ databases">
        <title>Complete genome sequence of esterase-producing bacterium Croceicoccus marinus E4A9.</title>
        <authorList>
            <person name="Wu Y.-H."/>
            <person name="Cheng H."/>
            <person name="Xu L."/>
            <person name="Huo Y.-Y."/>
            <person name="Wang C.-S."/>
            <person name="Xu X.-W."/>
        </authorList>
    </citation>
    <scope>NUCLEOTIDE SEQUENCE [LARGE SCALE GENOMIC DNA]</scope>
    <source>
        <strain evidence="11 12">E4A9</strain>
    </source>
</reference>
<dbReference type="UniPathway" id="UPA00035">
    <property type="reaction ID" value="UER00042"/>
</dbReference>
<dbReference type="SUPFAM" id="SSF51366">
    <property type="entry name" value="Ribulose-phoshate binding barrel"/>
    <property type="match status" value="1"/>
</dbReference>
<evidence type="ECO:0000256" key="9">
    <source>
        <dbReference type="HAMAP-Rule" id="MF_00135"/>
    </source>
</evidence>
<comment type="pathway">
    <text evidence="2 9">Amino-acid biosynthesis; L-tryptophan biosynthesis; L-tryptophan from chorismate: step 3/5.</text>
</comment>
<dbReference type="Pfam" id="PF00697">
    <property type="entry name" value="PRAI"/>
    <property type="match status" value="1"/>
</dbReference>
<dbReference type="EC" id="5.3.1.24" evidence="3 9"/>
<accession>A0A1Z1FA14</accession>
<evidence type="ECO:0000256" key="6">
    <source>
        <dbReference type="ARBA" id="ARBA00022822"/>
    </source>
</evidence>
<evidence type="ECO:0000256" key="4">
    <source>
        <dbReference type="ARBA" id="ARBA00022272"/>
    </source>
</evidence>
<dbReference type="Gene3D" id="3.20.20.70">
    <property type="entry name" value="Aldolase class I"/>
    <property type="match status" value="1"/>
</dbReference>
<dbReference type="PANTHER" id="PTHR42894:SF1">
    <property type="entry name" value="N-(5'-PHOSPHORIBOSYL)ANTHRANILATE ISOMERASE"/>
    <property type="match status" value="1"/>
</dbReference>
<protein>
    <recommendedName>
        <fullName evidence="4 9">N-(5'-phosphoribosyl)anthranilate isomerase</fullName>
        <shortName evidence="9">PRAI</shortName>
        <ecNumber evidence="3 9">5.3.1.24</ecNumber>
    </recommendedName>
</protein>
<dbReference type="GO" id="GO:0004640">
    <property type="term" value="F:phosphoribosylanthranilate isomerase activity"/>
    <property type="evidence" value="ECO:0007669"/>
    <property type="project" value="UniProtKB-UniRule"/>
</dbReference>
<dbReference type="GO" id="GO:0000162">
    <property type="term" value="P:L-tryptophan biosynthetic process"/>
    <property type="evidence" value="ECO:0007669"/>
    <property type="project" value="UniProtKB-UniRule"/>
</dbReference>
<dbReference type="OrthoDB" id="9796196at2"/>
<evidence type="ECO:0000256" key="2">
    <source>
        <dbReference type="ARBA" id="ARBA00004664"/>
    </source>
</evidence>
<comment type="catalytic activity">
    <reaction evidence="1 9">
        <text>N-(5-phospho-beta-D-ribosyl)anthranilate = 1-(2-carboxyphenylamino)-1-deoxy-D-ribulose 5-phosphate</text>
        <dbReference type="Rhea" id="RHEA:21540"/>
        <dbReference type="ChEBI" id="CHEBI:18277"/>
        <dbReference type="ChEBI" id="CHEBI:58613"/>
        <dbReference type="EC" id="5.3.1.24"/>
    </reaction>
</comment>